<feature type="region of interest" description="Disordered" evidence="1">
    <location>
        <begin position="416"/>
        <end position="445"/>
    </location>
</feature>
<feature type="compositionally biased region" description="Basic and acidic residues" evidence="1">
    <location>
        <begin position="434"/>
        <end position="445"/>
    </location>
</feature>
<protein>
    <submittedName>
        <fullName evidence="2">Uncharacterized protein</fullName>
    </submittedName>
</protein>
<accession>A0A2Z4Q0R7</accession>
<feature type="compositionally biased region" description="Basic and acidic residues" evidence="1">
    <location>
        <begin position="419"/>
        <end position="428"/>
    </location>
</feature>
<gene>
    <name evidence="2" type="primary">6</name>
    <name evidence="2" type="ORF">ERK16_6</name>
</gene>
<name>A0A2Z4Q0R7_9CAUD</name>
<feature type="region of interest" description="Disordered" evidence="1">
    <location>
        <begin position="191"/>
        <end position="262"/>
    </location>
</feature>
<feature type="region of interest" description="Disordered" evidence="1">
    <location>
        <begin position="277"/>
        <end position="393"/>
    </location>
</feature>
<sequence length="570" mass="62435">MPKKKVTGAKLKWGSAAQKRAQQKAAEASARKRRKRGLQDILKRKRRAAGSFSEVRKSSVKVAREHDLSGTGHGANKEAYRASAAESRKIKAAGGTSSADRVYSTARKLKYTAPRGKAGNQGKVGLSQRSKGSGSSSDKFKQGDTVYADGKSWTIRSFREANGNTYVDAKADNGTDLSLTIRGTGLDKKTVRTALGDRSRSESKTVKPGDSAAAHRAKSFSQNARGVSMGGRGSSSRAPKDMSSMSDRDLQNAILNARTAADKKAYSNELAKRNLDKHFPKGIKNASTEELQNKVKDGTTPSSVKTAIDAELDRRAKTSKASGGAATQPGKPGSGDHKRAVNKAVDKTAEANRQAAKDVAARLDAKRKKKSDPGAGFLRPKDYNSSFNASKGYPEANHRAAWNSMVGRYTYRAYSDMTPRQRENERKKLQQKLDNPRVSDGVKEQTRDQMALLDALDKESSGGSANSGDARAQRVLDLHDFELEDLASEMGRLDLYKRDLRGEGHFDRKPSEISKEERVRDAITGLMHYVEEDLEFEADARNWDEQRLDNALNNDPRMKKLRAILAKLGK</sequence>
<organism evidence="2 3">
    <name type="scientific">Mycobacterium phage Erk16</name>
    <dbReference type="NCBI Taxonomy" id="2234027"/>
    <lineage>
        <taxon>Viruses</taxon>
        <taxon>Duplodnaviria</taxon>
        <taxon>Heunggongvirae</taxon>
        <taxon>Uroviricota</taxon>
        <taxon>Caudoviricetes</taxon>
        <taxon>Dclasvirinae</taxon>
        <taxon>Plotvirus</taxon>
        <taxon>Plotvirus plot</taxon>
    </lineage>
</organism>
<evidence type="ECO:0000313" key="2">
    <source>
        <dbReference type="EMBL" id="AWY03450.1"/>
    </source>
</evidence>
<evidence type="ECO:0000313" key="3">
    <source>
        <dbReference type="Proteomes" id="UP000251922"/>
    </source>
</evidence>
<dbReference type="Proteomes" id="UP000251922">
    <property type="component" value="Segment"/>
</dbReference>
<feature type="compositionally biased region" description="Basic and acidic residues" evidence="1">
    <location>
        <begin position="334"/>
        <end position="364"/>
    </location>
</feature>
<feature type="compositionally biased region" description="Low complexity" evidence="1">
    <location>
        <begin position="127"/>
        <end position="137"/>
    </location>
</feature>
<dbReference type="EMBL" id="MH316562">
    <property type="protein sequence ID" value="AWY03450.1"/>
    <property type="molecule type" value="Genomic_DNA"/>
</dbReference>
<feature type="compositionally biased region" description="Basic and acidic residues" evidence="1">
    <location>
        <begin position="191"/>
        <end position="207"/>
    </location>
</feature>
<feature type="region of interest" description="Disordered" evidence="1">
    <location>
        <begin position="1"/>
        <end position="144"/>
    </location>
</feature>
<feature type="compositionally biased region" description="Low complexity" evidence="1">
    <location>
        <begin position="16"/>
        <end position="28"/>
    </location>
</feature>
<feature type="compositionally biased region" description="Basic and acidic residues" evidence="1">
    <location>
        <begin position="54"/>
        <end position="68"/>
    </location>
</feature>
<reference evidence="2 3" key="1">
    <citation type="submission" date="2018-05" db="EMBL/GenBank/DDBJ databases">
        <authorList>
            <person name="Balish M.F."/>
            <person name="Konrad E.R."/>
            <person name="Abell J.E."/>
            <person name="Arlis S.E."/>
            <person name="Babcock A.C."/>
            <person name="Biedenharn A.M."/>
            <person name="Burgess A.C."/>
            <person name="Carrafiello L.R."/>
            <person name="Conroy C.R."/>
            <person name="Goodrich C.J."/>
            <person name="Madias S.M."/>
            <person name="Mitchem C.F."/>
            <person name="Palacios P."/>
            <person name="Donna J.M."/>
            <person name="Smith S.M."/>
            <person name="Riggs H.E."/>
            <person name="Squire M.S."/>
            <person name="Actis L.A."/>
            <person name="Balish R.S."/>
            <person name="Garlena R.A."/>
            <person name="Russell D.A."/>
            <person name="Pope W.H."/>
            <person name="Jacobs-Sera D."/>
            <person name="Hatfull G.F."/>
        </authorList>
    </citation>
    <scope>NUCLEOTIDE SEQUENCE [LARGE SCALE GENOMIC DNA]</scope>
</reference>
<proteinExistence type="predicted"/>
<evidence type="ECO:0000256" key="1">
    <source>
        <dbReference type="SAM" id="MobiDB-lite"/>
    </source>
</evidence>